<protein>
    <submittedName>
        <fullName evidence="1">Uncharacterized protein</fullName>
    </submittedName>
</protein>
<evidence type="ECO:0000313" key="1">
    <source>
        <dbReference type="EMBL" id="KJH52731.1"/>
    </source>
</evidence>
<dbReference type="OrthoDB" id="5835310at2759"/>
<reference evidence="1 2" key="1">
    <citation type="submission" date="2013-11" db="EMBL/GenBank/DDBJ databases">
        <title>Draft genome of the bovine lungworm Dictyocaulus viviparus.</title>
        <authorList>
            <person name="Mitreva M."/>
        </authorList>
    </citation>
    <scope>NUCLEOTIDE SEQUENCE [LARGE SCALE GENOMIC DNA]</scope>
    <source>
        <strain evidence="1 2">HannoverDv2000</strain>
    </source>
</reference>
<keyword evidence="2" id="KW-1185">Reference proteome</keyword>
<sequence length="179" mass="20959">MNMTLTNHKCNVVSIRNAKNAETERRLLEDNKKCHLLAIDDKNVHNDSEKVHQLSLTERTGSEASDEERMMSLIKTKMAIVDLLIIGSKTNSYEYAKMFLTEAAESNAVIVCQVNLLYHEPRNADIPKFFEVVRSLTHSMRYVLMRADRDRQSLNMQLFFVNHQDQYCSDRYLRMYTFD</sequence>
<accession>A0A0D8YDQ5</accession>
<name>A0A0D8YDQ5_DICVI</name>
<evidence type="ECO:0000313" key="2">
    <source>
        <dbReference type="Proteomes" id="UP000053766"/>
    </source>
</evidence>
<reference evidence="2" key="2">
    <citation type="journal article" date="2016" name="Sci. Rep.">
        <title>Dictyocaulus viviparus genome, variome and transcriptome elucidate lungworm biology and support future intervention.</title>
        <authorList>
            <person name="McNulty S.N."/>
            <person name="Strube C."/>
            <person name="Rosa B.A."/>
            <person name="Martin J.C."/>
            <person name="Tyagi R."/>
            <person name="Choi Y.J."/>
            <person name="Wang Q."/>
            <person name="Hallsworth Pepin K."/>
            <person name="Zhang X."/>
            <person name="Ozersky P."/>
            <person name="Wilson R.K."/>
            <person name="Sternberg P.W."/>
            <person name="Gasser R.B."/>
            <person name="Mitreva M."/>
        </authorList>
    </citation>
    <scope>NUCLEOTIDE SEQUENCE [LARGE SCALE GENOMIC DNA]</scope>
    <source>
        <strain evidence="2">HannoverDv2000</strain>
    </source>
</reference>
<dbReference type="PANTHER" id="PTHR22989">
    <property type="entry name" value="UNCHARACTERIZED DUF13 C.ELEGANS"/>
    <property type="match status" value="1"/>
</dbReference>
<dbReference type="EMBL" id="KN716160">
    <property type="protein sequence ID" value="KJH52731.1"/>
    <property type="molecule type" value="Genomic_DNA"/>
</dbReference>
<organism evidence="1 2">
    <name type="scientific">Dictyocaulus viviparus</name>
    <name type="common">Bovine lungworm</name>
    <dbReference type="NCBI Taxonomy" id="29172"/>
    <lineage>
        <taxon>Eukaryota</taxon>
        <taxon>Metazoa</taxon>
        <taxon>Ecdysozoa</taxon>
        <taxon>Nematoda</taxon>
        <taxon>Chromadorea</taxon>
        <taxon>Rhabditida</taxon>
        <taxon>Rhabditina</taxon>
        <taxon>Rhabditomorpha</taxon>
        <taxon>Strongyloidea</taxon>
        <taxon>Metastrongylidae</taxon>
        <taxon>Dictyocaulus</taxon>
    </lineage>
</organism>
<dbReference type="Proteomes" id="UP000053766">
    <property type="component" value="Unassembled WGS sequence"/>
</dbReference>
<dbReference type="AlphaFoldDB" id="A0A0D8YDQ5"/>
<proteinExistence type="predicted"/>
<gene>
    <name evidence="1" type="ORF">DICVIV_01075</name>
</gene>
<dbReference type="PANTHER" id="PTHR22989:SF20">
    <property type="entry name" value="USP DOMAIN-CONTAINING PROTEIN"/>
    <property type="match status" value="1"/>
</dbReference>